<keyword evidence="5" id="KW-0012">Acyltransferase</keyword>
<reference evidence="8 9" key="1">
    <citation type="journal article" date="2015" name="Nature">
        <title>rRNA introns, odd ribosomes, and small enigmatic genomes across a large radiation of phyla.</title>
        <authorList>
            <person name="Brown C.T."/>
            <person name="Hug L.A."/>
            <person name="Thomas B.C."/>
            <person name="Sharon I."/>
            <person name="Castelle C.J."/>
            <person name="Singh A."/>
            <person name="Wilkins M.J."/>
            <person name="Williams K.H."/>
            <person name="Banfield J.F."/>
        </authorList>
    </citation>
    <scope>NUCLEOTIDE SEQUENCE [LARGE SCALE GENOMIC DNA]</scope>
</reference>
<dbReference type="Proteomes" id="UP000034785">
    <property type="component" value="Unassembled WGS sequence"/>
</dbReference>
<feature type="domain" description="BioF2-like acetyltransferase" evidence="7">
    <location>
        <begin position="117"/>
        <end position="245"/>
    </location>
</feature>
<gene>
    <name evidence="8" type="ORF">UV41_C0073G0004</name>
</gene>
<keyword evidence="3" id="KW-0133">Cell shape</keyword>
<keyword evidence="2" id="KW-0808">Transferase</keyword>
<dbReference type="PROSITE" id="PS51191">
    <property type="entry name" value="FEMABX"/>
    <property type="match status" value="1"/>
</dbReference>
<comment type="similarity">
    <text evidence="1">Belongs to the FemABX family.</text>
</comment>
<keyword evidence="6" id="KW-0961">Cell wall biogenesis/degradation</keyword>
<dbReference type="InterPro" id="IPR050644">
    <property type="entry name" value="PG_Glycine_Bridge_Synth"/>
</dbReference>
<dbReference type="SUPFAM" id="SSF55729">
    <property type="entry name" value="Acyl-CoA N-acyltransferases (Nat)"/>
    <property type="match status" value="1"/>
</dbReference>
<evidence type="ECO:0000313" key="9">
    <source>
        <dbReference type="Proteomes" id="UP000034785"/>
    </source>
</evidence>
<comment type="caution">
    <text evidence="8">The sequence shown here is derived from an EMBL/GenBank/DDBJ whole genome shotgun (WGS) entry which is preliminary data.</text>
</comment>
<proteinExistence type="inferred from homology"/>
<evidence type="ECO:0000256" key="6">
    <source>
        <dbReference type="ARBA" id="ARBA00023316"/>
    </source>
</evidence>
<evidence type="ECO:0000256" key="2">
    <source>
        <dbReference type="ARBA" id="ARBA00022679"/>
    </source>
</evidence>
<dbReference type="InterPro" id="IPR003447">
    <property type="entry name" value="FEMABX"/>
</dbReference>
<evidence type="ECO:0000313" key="8">
    <source>
        <dbReference type="EMBL" id="KKS68852.1"/>
    </source>
</evidence>
<dbReference type="Pfam" id="PF13480">
    <property type="entry name" value="Acetyltransf_6"/>
    <property type="match status" value="1"/>
</dbReference>
<dbReference type="GO" id="GO:0008360">
    <property type="term" value="P:regulation of cell shape"/>
    <property type="evidence" value="ECO:0007669"/>
    <property type="project" value="UniProtKB-KW"/>
</dbReference>
<dbReference type="PANTHER" id="PTHR36174">
    <property type="entry name" value="LIPID II:GLYCINE GLYCYLTRANSFERASE"/>
    <property type="match status" value="1"/>
</dbReference>
<evidence type="ECO:0000256" key="1">
    <source>
        <dbReference type="ARBA" id="ARBA00009943"/>
    </source>
</evidence>
<evidence type="ECO:0000256" key="3">
    <source>
        <dbReference type="ARBA" id="ARBA00022960"/>
    </source>
</evidence>
<dbReference type="PANTHER" id="PTHR36174:SF1">
    <property type="entry name" value="LIPID II:GLYCINE GLYCYLTRANSFERASE"/>
    <property type="match status" value="1"/>
</dbReference>
<evidence type="ECO:0000256" key="4">
    <source>
        <dbReference type="ARBA" id="ARBA00022984"/>
    </source>
</evidence>
<keyword evidence="4" id="KW-0573">Peptidoglycan synthesis</keyword>
<organism evidence="8 9">
    <name type="scientific">Candidatus Daviesbacteria bacterium GW2011_GWA2_42_7</name>
    <dbReference type="NCBI Taxonomy" id="1618425"/>
    <lineage>
        <taxon>Bacteria</taxon>
        <taxon>Candidatus Daviesiibacteriota</taxon>
    </lineage>
</organism>
<dbReference type="Gene3D" id="3.40.630.30">
    <property type="match status" value="1"/>
</dbReference>
<dbReference type="EMBL" id="LCEJ01000073">
    <property type="protein sequence ID" value="KKS68852.1"/>
    <property type="molecule type" value="Genomic_DNA"/>
</dbReference>
<dbReference type="InterPro" id="IPR016181">
    <property type="entry name" value="Acyl_CoA_acyltransferase"/>
</dbReference>
<accession>A0A0G1B6G7</accession>
<dbReference type="GO" id="GO:0071555">
    <property type="term" value="P:cell wall organization"/>
    <property type="evidence" value="ECO:0007669"/>
    <property type="project" value="UniProtKB-KW"/>
</dbReference>
<dbReference type="GO" id="GO:0009252">
    <property type="term" value="P:peptidoglycan biosynthetic process"/>
    <property type="evidence" value="ECO:0007669"/>
    <property type="project" value="UniProtKB-KW"/>
</dbReference>
<dbReference type="AlphaFoldDB" id="A0A0G1B6G7"/>
<dbReference type="InterPro" id="IPR038740">
    <property type="entry name" value="BioF2-like_GNAT_dom"/>
</dbReference>
<dbReference type="GO" id="GO:0016755">
    <property type="term" value="F:aminoacyltransferase activity"/>
    <property type="evidence" value="ECO:0007669"/>
    <property type="project" value="InterPro"/>
</dbReference>
<name>A0A0G1B6G7_9BACT</name>
<sequence length="301" mass="35286">MDIRQSPQWGQYLSSIGWTIENVGQAQIFIRRIPLIKRSVIKIQHQQNPLPFSKIENIAKKHRALFVLVEPEATGFNEIPLKKIGYRKSSMSLTHTATIHIDLSKPEKEILASLSENARRNIKKAQQNNLKVKIIFLNQAKDDTEFRKFYHLLTNLTKLKKFYVPGYGEFYKKMQAFKDNSILLFTYQKADPNPIAVVWLGVLKDTAVYMNTGITKDGYQLLANYLLVWEAIKLAKKLKLKLFDFEGIFDPRFPKHRQSWKNFSEFKKRFHGTLVEHPGPFIKWHSKPFKLLYLCNQIFSR</sequence>
<evidence type="ECO:0000259" key="7">
    <source>
        <dbReference type="Pfam" id="PF13480"/>
    </source>
</evidence>
<evidence type="ECO:0000256" key="5">
    <source>
        <dbReference type="ARBA" id="ARBA00023315"/>
    </source>
</evidence>
<protein>
    <recommendedName>
        <fullName evidence="7">BioF2-like acetyltransferase domain-containing protein</fullName>
    </recommendedName>
</protein>